<comment type="pathway">
    <text evidence="1">Metabolic intermediate biosynthesis; prephenate biosynthesis; prephenate from chorismate: step 1/1.</text>
</comment>
<dbReference type="EMBL" id="FORP01000048">
    <property type="protein sequence ID" value="SFK93282.1"/>
    <property type="molecule type" value="Genomic_DNA"/>
</dbReference>
<dbReference type="InterPro" id="IPR051331">
    <property type="entry name" value="Chorismate_mutase-related"/>
</dbReference>
<dbReference type="PROSITE" id="PS51168">
    <property type="entry name" value="CHORISMATE_MUT_2"/>
    <property type="match status" value="1"/>
</dbReference>
<proteinExistence type="predicted"/>
<dbReference type="InterPro" id="IPR036979">
    <property type="entry name" value="CM_dom_sf"/>
</dbReference>
<dbReference type="UniPathway" id="UPA00120">
    <property type="reaction ID" value="UER00203"/>
</dbReference>
<dbReference type="OrthoDB" id="3825510at2"/>
<dbReference type="AlphaFoldDB" id="A0A1I4DIE3"/>
<reference evidence="7 8" key="1">
    <citation type="submission" date="2016-10" db="EMBL/GenBank/DDBJ databases">
        <authorList>
            <person name="de Groot N.N."/>
        </authorList>
    </citation>
    <scope>NUCLEOTIDE SEQUENCE [LARGE SCALE GENOMIC DNA]</scope>
    <source>
        <strain evidence="7 8">DSM 44468</strain>
    </source>
</reference>
<dbReference type="SUPFAM" id="SSF48600">
    <property type="entry name" value="Chorismate mutase II"/>
    <property type="match status" value="1"/>
</dbReference>
<dbReference type="Pfam" id="PF01817">
    <property type="entry name" value="CM_2"/>
    <property type="match status" value="1"/>
</dbReference>
<gene>
    <name evidence="7" type="ORF">SAMN05421835_14812</name>
</gene>
<organism evidence="7 8">
    <name type="scientific">Amycolatopsis sacchari</name>
    <dbReference type="NCBI Taxonomy" id="115433"/>
    <lineage>
        <taxon>Bacteria</taxon>
        <taxon>Bacillati</taxon>
        <taxon>Actinomycetota</taxon>
        <taxon>Actinomycetes</taxon>
        <taxon>Pseudonocardiales</taxon>
        <taxon>Pseudonocardiaceae</taxon>
        <taxon>Amycolatopsis</taxon>
    </lineage>
</organism>
<feature type="domain" description="Chorismate mutase" evidence="6">
    <location>
        <begin position="30"/>
        <end position="123"/>
    </location>
</feature>
<evidence type="ECO:0000313" key="7">
    <source>
        <dbReference type="EMBL" id="SFK93282.1"/>
    </source>
</evidence>
<keyword evidence="8" id="KW-1185">Reference proteome</keyword>
<evidence type="ECO:0000256" key="1">
    <source>
        <dbReference type="ARBA" id="ARBA00004817"/>
    </source>
</evidence>
<dbReference type="EC" id="5.4.99.5" evidence="2"/>
<dbReference type="GO" id="GO:0009697">
    <property type="term" value="P:salicylic acid biosynthetic process"/>
    <property type="evidence" value="ECO:0007669"/>
    <property type="project" value="TreeGrafter"/>
</dbReference>
<dbReference type="SMART" id="SM00830">
    <property type="entry name" value="CM_2"/>
    <property type="match status" value="1"/>
</dbReference>
<dbReference type="STRING" id="115433.SAMN05421835_14812"/>
<evidence type="ECO:0000256" key="2">
    <source>
        <dbReference type="ARBA" id="ARBA00012404"/>
    </source>
</evidence>
<dbReference type="GO" id="GO:0046417">
    <property type="term" value="P:chorismate metabolic process"/>
    <property type="evidence" value="ECO:0007669"/>
    <property type="project" value="InterPro"/>
</dbReference>
<protein>
    <recommendedName>
        <fullName evidence="2">chorismate mutase</fullName>
        <ecNumber evidence="2">5.4.99.5</ecNumber>
    </recommendedName>
</protein>
<evidence type="ECO:0000256" key="4">
    <source>
        <dbReference type="ARBA" id="ARBA00023235"/>
    </source>
</evidence>
<accession>A0A1I4DIE3</accession>
<dbReference type="NCBIfam" id="NF006741">
    <property type="entry name" value="PRK09269.1"/>
    <property type="match status" value="1"/>
</dbReference>
<dbReference type="PANTHER" id="PTHR38041:SF2">
    <property type="entry name" value="SECRETED CHORISMATE MUTASE"/>
    <property type="match status" value="1"/>
</dbReference>
<feature type="chain" id="PRO_5011773556" description="chorismate mutase" evidence="5">
    <location>
        <begin position="32"/>
        <end position="205"/>
    </location>
</feature>
<dbReference type="NCBIfam" id="TIGR01806">
    <property type="entry name" value="CM_mono2"/>
    <property type="match status" value="1"/>
</dbReference>
<keyword evidence="3 5" id="KW-0732">Signal</keyword>
<feature type="signal peptide" evidence="5">
    <location>
        <begin position="1"/>
        <end position="31"/>
    </location>
</feature>
<name>A0A1I4DIE3_9PSEU</name>
<sequence length="205" mass="21527">MGKRSRVARGVAVTALAVAGTMSVTAPPATAADTPATGVPAPHKAFGRLGTLTDLVVERLRVSDDVAAAKFGTGSPIDDPTREQQVLDQVRQQAGALGLDPEQAAAFFEDQITANKQVQRGLFARWTAHPGEAPTTRPDLGEIRTRLDRLTTDLLGQLKSTVDVRAKRTACTVQLAVATGSAVVLGRLDALHREALDTAVQSVCA</sequence>
<dbReference type="Proteomes" id="UP000199025">
    <property type="component" value="Unassembled WGS sequence"/>
</dbReference>
<dbReference type="InterPro" id="IPR036263">
    <property type="entry name" value="Chorismate_II_sf"/>
</dbReference>
<evidence type="ECO:0000256" key="5">
    <source>
        <dbReference type="SAM" id="SignalP"/>
    </source>
</evidence>
<dbReference type="InterPro" id="IPR002701">
    <property type="entry name" value="CM_II_prokaryot"/>
</dbReference>
<keyword evidence="4" id="KW-0413">Isomerase</keyword>
<dbReference type="PANTHER" id="PTHR38041">
    <property type="entry name" value="CHORISMATE MUTASE"/>
    <property type="match status" value="1"/>
</dbReference>
<dbReference type="GO" id="GO:0004106">
    <property type="term" value="F:chorismate mutase activity"/>
    <property type="evidence" value="ECO:0007669"/>
    <property type="project" value="UniProtKB-EC"/>
</dbReference>
<evidence type="ECO:0000256" key="3">
    <source>
        <dbReference type="ARBA" id="ARBA00022729"/>
    </source>
</evidence>
<dbReference type="Gene3D" id="1.20.59.10">
    <property type="entry name" value="Chorismate mutase"/>
    <property type="match status" value="1"/>
</dbReference>
<evidence type="ECO:0000259" key="6">
    <source>
        <dbReference type="PROSITE" id="PS51168"/>
    </source>
</evidence>
<evidence type="ECO:0000313" key="8">
    <source>
        <dbReference type="Proteomes" id="UP000199025"/>
    </source>
</evidence>
<dbReference type="RefSeq" id="WP_091517157.1">
    <property type="nucleotide sequence ID" value="NZ_FORP01000048.1"/>
</dbReference>
<dbReference type="InterPro" id="IPR008240">
    <property type="entry name" value="Chorismate_mutase_periplasmic"/>
</dbReference>